<gene>
    <name evidence="2" type="ORF">LAESUDRAFT_640079</name>
</gene>
<evidence type="ECO:0000313" key="2">
    <source>
        <dbReference type="EMBL" id="KZT12608.1"/>
    </source>
</evidence>
<dbReference type="RefSeq" id="XP_040770118.1">
    <property type="nucleotide sequence ID" value="XM_040903578.1"/>
</dbReference>
<accession>A0A165I5B4</accession>
<proteinExistence type="predicted"/>
<dbReference type="OrthoDB" id="5586015at2759"/>
<feature type="compositionally biased region" description="Basic residues" evidence="1">
    <location>
        <begin position="22"/>
        <end position="38"/>
    </location>
</feature>
<dbReference type="InParanoid" id="A0A165I5B4"/>
<sequence>MWAWSTTFALTATSSGPSAKGPVKKGKPKLTAKERKQRSMLTDRVVSALPLEFRGNDPNLRRNVETVIEGFLDRPGRGVASTRSPDLNQARVNKCLIALANRKIVQKDNSSGAVLYHWHGLPD</sequence>
<dbReference type="EMBL" id="KV427605">
    <property type="protein sequence ID" value="KZT12608.1"/>
    <property type="molecule type" value="Genomic_DNA"/>
</dbReference>
<dbReference type="AlphaFoldDB" id="A0A165I5B4"/>
<evidence type="ECO:0000313" key="3">
    <source>
        <dbReference type="Proteomes" id="UP000076871"/>
    </source>
</evidence>
<protein>
    <submittedName>
        <fullName evidence="2">Uncharacterized protein</fullName>
    </submittedName>
</protein>
<organism evidence="2 3">
    <name type="scientific">Laetiporus sulphureus 93-53</name>
    <dbReference type="NCBI Taxonomy" id="1314785"/>
    <lineage>
        <taxon>Eukaryota</taxon>
        <taxon>Fungi</taxon>
        <taxon>Dikarya</taxon>
        <taxon>Basidiomycota</taxon>
        <taxon>Agaricomycotina</taxon>
        <taxon>Agaricomycetes</taxon>
        <taxon>Polyporales</taxon>
        <taxon>Laetiporus</taxon>
    </lineage>
</organism>
<name>A0A165I5B4_9APHY</name>
<dbReference type="Proteomes" id="UP000076871">
    <property type="component" value="Unassembled WGS sequence"/>
</dbReference>
<dbReference type="GeneID" id="63820609"/>
<keyword evidence="3" id="KW-1185">Reference proteome</keyword>
<dbReference type="STRING" id="1314785.A0A165I5B4"/>
<evidence type="ECO:0000256" key="1">
    <source>
        <dbReference type="SAM" id="MobiDB-lite"/>
    </source>
</evidence>
<reference evidence="2 3" key="1">
    <citation type="journal article" date="2016" name="Mol. Biol. Evol.">
        <title>Comparative Genomics of Early-Diverging Mushroom-Forming Fungi Provides Insights into the Origins of Lignocellulose Decay Capabilities.</title>
        <authorList>
            <person name="Nagy L.G."/>
            <person name="Riley R."/>
            <person name="Tritt A."/>
            <person name="Adam C."/>
            <person name="Daum C."/>
            <person name="Floudas D."/>
            <person name="Sun H."/>
            <person name="Yadav J.S."/>
            <person name="Pangilinan J."/>
            <person name="Larsson K.H."/>
            <person name="Matsuura K."/>
            <person name="Barry K."/>
            <person name="Labutti K."/>
            <person name="Kuo R."/>
            <person name="Ohm R.A."/>
            <person name="Bhattacharya S.S."/>
            <person name="Shirouzu T."/>
            <person name="Yoshinaga Y."/>
            <person name="Martin F.M."/>
            <person name="Grigoriev I.V."/>
            <person name="Hibbett D.S."/>
        </authorList>
    </citation>
    <scope>NUCLEOTIDE SEQUENCE [LARGE SCALE GENOMIC DNA]</scope>
    <source>
        <strain evidence="2 3">93-53</strain>
    </source>
</reference>
<feature type="region of interest" description="Disordered" evidence="1">
    <location>
        <begin position="12"/>
        <end position="39"/>
    </location>
</feature>